<dbReference type="InterPro" id="IPR036445">
    <property type="entry name" value="GPCR_2_extracell_dom_sf"/>
</dbReference>
<feature type="disulfide bond" evidence="4">
    <location>
        <begin position="237"/>
        <end position="246"/>
    </location>
</feature>
<feature type="region of interest" description="Disordered" evidence="5">
    <location>
        <begin position="1492"/>
        <end position="1514"/>
    </location>
</feature>
<feature type="chain" id="PRO_5043643515" evidence="7">
    <location>
        <begin position="25"/>
        <end position="1530"/>
    </location>
</feature>
<keyword evidence="6" id="KW-1133">Transmembrane helix</keyword>
<dbReference type="Gene3D" id="2.60.40.10">
    <property type="entry name" value="Immunoglobulins"/>
    <property type="match status" value="2"/>
</dbReference>
<dbReference type="CDD" id="cd00054">
    <property type="entry name" value="EGF_CA"/>
    <property type="match status" value="1"/>
</dbReference>
<evidence type="ECO:0000313" key="12">
    <source>
        <dbReference type="EMBL" id="KAL0272240.1"/>
    </source>
</evidence>
<dbReference type="SUPFAM" id="SSF48726">
    <property type="entry name" value="Immunoglobulin"/>
    <property type="match status" value="2"/>
</dbReference>
<feature type="domain" description="EGF-like" evidence="9">
    <location>
        <begin position="171"/>
        <end position="209"/>
    </location>
</feature>
<dbReference type="SUPFAM" id="SSF111418">
    <property type="entry name" value="Hormone receptor domain"/>
    <property type="match status" value="1"/>
</dbReference>
<name>A0AAW2HQI1_9NEOP</name>
<comment type="caution">
    <text evidence="4">Lacks conserved residue(s) required for the propagation of feature annotation.</text>
</comment>
<dbReference type="Gene3D" id="4.10.1240.10">
    <property type="entry name" value="GPCR, family 2, extracellular hormone receptor domain"/>
    <property type="match status" value="1"/>
</dbReference>
<evidence type="ECO:0000259" key="9">
    <source>
        <dbReference type="PROSITE" id="PS50026"/>
    </source>
</evidence>
<dbReference type="InterPro" id="IPR001879">
    <property type="entry name" value="GPCR_2_extracellular_dom"/>
</dbReference>
<reference evidence="12" key="1">
    <citation type="journal article" date="2024" name="Gigascience">
        <title>Chromosome-level genome of the poultry shaft louse Menopon gallinae provides insight into the host-switching and adaptive evolution of parasitic lice.</title>
        <authorList>
            <person name="Xu Y."/>
            <person name="Ma L."/>
            <person name="Liu S."/>
            <person name="Liang Y."/>
            <person name="Liu Q."/>
            <person name="He Z."/>
            <person name="Tian L."/>
            <person name="Duan Y."/>
            <person name="Cai W."/>
            <person name="Li H."/>
            <person name="Song F."/>
        </authorList>
    </citation>
    <scope>NUCLEOTIDE SEQUENCE</scope>
    <source>
        <strain evidence="12">Cailab_2023a</strain>
    </source>
</reference>
<feature type="transmembrane region" description="Helical" evidence="6">
    <location>
        <begin position="991"/>
        <end position="1010"/>
    </location>
</feature>
<dbReference type="GO" id="GO:0016020">
    <property type="term" value="C:membrane"/>
    <property type="evidence" value="ECO:0007669"/>
    <property type="project" value="InterPro"/>
</dbReference>
<dbReference type="SMART" id="SM00409">
    <property type="entry name" value="IG"/>
    <property type="match status" value="2"/>
</dbReference>
<keyword evidence="3" id="KW-0325">Glycoprotein</keyword>
<dbReference type="InterPro" id="IPR000742">
    <property type="entry name" value="EGF"/>
</dbReference>
<sequence>MSEVNEHLVYLVFVLLMVANDSNTKTNKHEYYTECGGLINDTKGVIQTPGFPKRFPVPIQCRWVIDASSDPQKTIVIYFTQLYVNTGLEFWDYMYEYGTNIKYGANLGHSVTPKNVTSTPWIRSFSPYLSIEFTLDRLEGNHLRFLDDKHNVYFTYGFNITFELIEREEKVRESCSARLCSFVGNCYASADYTSYRCSCFPGFSGPNCSEGPLCEDETCYNGGTCVHTSAVSFGCKCAKGFVGSKCEFPVNLQCDGTACNRTQCPYDGYSPPSCDCQDPEVVPDDRARYECTLLLSKSKQQPMYRGRTYESQLGKQVARFLGHSNVTKIDNFKLLNLTYEKLVFHFFGYRDEYQRIREGVARFAERGHLNVSSANATVKQEPTLLIESVSSSKATIRIGQEYSISCIAQGSVYMTFTWLKDGVAVNEEIATRSVSLHLIELSEGRYQYTLVVEKAHPLDEGIYTCHVSDWNVQQCKGIHLSIATPPEIQLIPMSATVEKGDNLVVICIPLNNRPNHEKFGYTWIKNNHLLKETPGKEVWEDLYLSHYNDVANTGIILEITDIQKSATYTCQVKGNGEPSELSISVEVVNKSVVPLCLAELKYGLYWPATSPGFETVTDCPYHTKGFARRRCLLTDFNTTKWLRPDFTECLSAEVDYIYKNFTRLTLGYEVTNCSLTLSKLYAEMIRKQELLPGESQYILEALSDIQQYLNQSSSTTDLLQSAQSFFDAIDFILSHEYSMTTDKQVKTLQELVVRESAMWGSLHSAPHRINIIKNSIYVELLTVESRKVYKNAFPLKNKSLPSWMTDRVTVYADATSESFGNDSLTMIVVSYKNLSQFLPVRYSSRLGDGSDLEYEINSRVVTVEIGQKRRTIGDIGDSFWVDIELDNIVKDSNPDLWNWTCAVTDVAGCTGTWDLTSCTGKLVSGNVTKCHCKKTGTYAVLLVSGTNMLGSSAKESDHFVVIIGCGSCLVQSILTLFLLLPYWWRHKTCLVFLKMQCCLAISGAMSIFIYSVQYSVPKSMFPCVTTFLEIFLLIGLSSHLSKVLIVYTEIIQLPRVKHIKETVVCIITGAPVLAVLCNLLGYHTTGWILKSWWITKGSMVFNVFIACAMVLLVLFVFLYVIVMRKLYLLTQINSDKSKAIFCRLGLLKRSGLIFLAMALMESASIFYINVLDVSSQFFFSGTSVLLGLVILFCYVVKSESPYHAKMWKNLKMESTTPDDDFSSESVINPLNFFTKQDGDAESEAAAPRRTAPMQASREVRKNVGAVDMSDQLLMTDARMPGKDDCGTNTQETYVYNTDGSLEDKVTEDAANKYKSMSSFKYHREPEIPTEEWKYEKTNGALPKPEMGQCYVKEPTSQEIITTRVSVELGVITTHQRNEMTGQEVATPAIVLCSVDVEPCQSRVVEMSEVLTDSICCNGIGNTGSFVLGVTGQEMDAALCGNPEITATDSIEEDATYAQRQEVETKTEKKESVEEDQMENVLDRISHDLDYLLNRKSNRKPATAEKMQKEEEDDAKNKFLCKCVDERSAHS</sequence>
<dbReference type="SMART" id="SM00181">
    <property type="entry name" value="EGF"/>
    <property type="match status" value="2"/>
</dbReference>
<dbReference type="InterPro" id="IPR003599">
    <property type="entry name" value="Ig_sub"/>
</dbReference>
<evidence type="ECO:0000256" key="1">
    <source>
        <dbReference type="ARBA" id="ARBA00007343"/>
    </source>
</evidence>
<comment type="caution">
    <text evidence="12">The sequence shown here is derived from an EMBL/GenBank/DDBJ whole genome shotgun (WGS) entry which is preliminary data.</text>
</comment>
<dbReference type="Gene3D" id="2.60.220.50">
    <property type="match status" value="1"/>
</dbReference>
<evidence type="ECO:0000256" key="3">
    <source>
        <dbReference type="ARBA" id="ARBA00023180"/>
    </source>
</evidence>
<proteinExistence type="inferred from homology"/>
<feature type="domain" description="Ig-like" evidence="11">
    <location>
        <begin position="486"/>
        <end position="584"/>
    </location>
</feature>
<feature type="transmembrane region" description="Helical" evidence="6">
    <location>
        <begin position="1177"/>
        <end position="1196"/>
    </location>
</feature>
<feature type="transmembrane region" description="Helical" evidence="6">
    <location>
        <begin position="959"/>
        <end position="984"/>
    </location>
</feature>
<dbReference type="InterPro" id="IPR035914">
    <property type="entry name" value="Sperma_CUB_dom_sf"/>
</dbReference>
<dbReference type="InterPro" id="IPR013098">
    <property type="entry name" value="Ig_I-set"/>
</dbReference>
<gene>
    <name evidence="12" type="ORF">PYX00_005296</name>
</gene>
<evidence type="ECO:0000256" key="7">
    <source>
        <dbReference type="SAM" id="SignalP"/>
    </source>
</evidence>
<feature type="domain" description="EGF-like" evidence="9">
    <location>
        <begin position="210"/>
        <end position="247"/>
    </location>
</feature>
<feature type="transmembrane region" description="Helical" evidence="6">
    <location>
        <begin position="1101"/>
        <end position="1122"/>
    </location>
</feature>
<dbReference type="PROSITE" id="PS50026">
    <property type="entry name" value="EGF_3"/>
    <property type="match status" value="2"/>
</dbReference>
<dbReference type="PANTHER" id="PTHR45813:SF8">
    <property type="entry name" value="IG-LIKE DOMAIN-CONTAINING PROTEIN"/>
    <property type="match status" value="1"/>
</dbReference>
<organism evidence="12">
    <name type="scientific">Menopon gallinae</name>
    <name type="common">poultry shaft louse</name>
    <dbReference type="NCBI Taxonomy" id="328185"/>
    <lineage>
        <taxon>Eukaryota</taxon>
        <taxon>Metazoa</taxon>
        <taxon>Ecdysozoa</taxon>
        <taxon>Arthropoda</taxon>
        <taxon>Hexapoda</taxon>
        <taxon>Insecta</taxon>
        <taxon>Pterygota</taxon>
        <taxon>Neoptera</taxon>
        <taxon>Paraneoptera</taxon>
        <taxon>Psocodea</taxon>
        <taxon>Troctomorpha</taxon>
        <taxon>Phthiraptera</taxon>
        <taxon>Amblycera</taxon>
        <taxon>Menoponidae</taxon>
        <taxon>Menopon</taxon>
    </lineage>
</organism>
<feature type="transmembrane region" description="Helical" evidence="6">
    <location>
        <begin position="1062"/>
        <end position="1081"/>
    </location>
</feature>
<dbReference type="GO" id="GO:0007189">
    <property type="term" value="P:adenylate cyclase-activating G protein-coupled receptor signaling pathway"/>
    <property type="evidence" value="ECO:0007669"/>
    <property type="project" value="TreeGrafter"/>
</dbReference>
<feature type="domain" description="Ig-like" evidence="11">
    <location>
        <begin position="382"/>
        <end position="469"/>
    </location>
</feature>
<feature type="domain" description="CUB" evidence="8">
    <location>
        <begin position="35"/>
        <end position="165"/>
    </location>
</feature>
<feature type="domain" description="G-protein coupled receptors family 2 profile 1" evidence="10">
    <location>
        <begin position="569"/>
        <end position="653"/>
    </location>
</feature>
<dbReference type="Gene3D" id="2.10.25.10">
    <property type="entry name" value="Laminin"/>
    <property type="match status" value="1"/>
</dbReference>
<evidence type="ECO:0000256" key="5">
    <source>
        <dbReference type="SAM" id="MobiDB-lite"/>
    </source>
</evidence>
<dbReference type="Pfam" id="PF00431">
    <property type="entry name" value="CUB"/>
    <property type="match status" value="1"/>
</dbReference>
<dbReference type="PROSITE" id="PS01180">
    <property type="entry name" value="CUB"/>
    <property type="match status" value="1"/>
</dbReference>
<dbReference type="PANTHER" id="PTHR45813">
    <property type="entry name" value="IG-LIKE DOMAIN-CONTAINING PROTEIN"/>
    <property type="match status" value="1"/>
</dbReference>
<evidence type="ECO:0000256" key="4">
    <source>
        <dbReference type="PROSITE-ProRule" id="PRU00076"/>
    </source>
</evidence>
<keyword evidence="6" id="KW-0472">Membrane</keyword>
<accession>A0AAW2HQI1</accession>
<dbReference type="InterPro" id="IPR013783">
    <property type="entry name" value="Ig-like_fold"/>
</dbReference>
<feature type="disulfide bond" evidence="4">
    <location>
        <begin position="199"/>
        <end position="208"/>
    </location>
</feature>
<dbReference type="Pfam" id="PF07679">
    <property type="entry name" value="I-set"/>
    <property type="match status" value="1"/>
</dbReference>
<keyword evidence="6" id="KW-0812">Transmembrane</keyword>
<evidence type="ECO:0000259" key="8">
    <source>
        <dbReference type="PROSITE" id="PS01180"/>
    </source>
</evidence>
<dbReference type="InterPro" id="IPR007110">
    <property type="entry name" value="Ig-like_dom"/>
</dbReference>
<comment type="similarity">
    <text evidence="1">Belongs to the G-protein coupled receptor 2 family. Adhesion G-protein coupled receptor (ADGR) subfamily.</text>
</comment>
<evidence type="ECO:0000259" key="10">
    <source>
        <dbReference type="PROSITE" id="PS50227"/>
    </source>
</evidence>
<dbReference type="GO" id="GO:0004930">
    <property type="term" value="F:G protein-coupled receptor activity"/>
    <property type="evidence" value="ECO:0007669"/>
    <property type="project" value="InterPro"/>
</dbReference>
<dbReference type="SUPFAM" id="SSF57196">
    <property type="entry name" value="EGF/Laminin"/>
    <property type="match status" value="1"/>
</dbReference>
<dbReference type="InterPro" id="IPR036179">
    <property type="entry name" value="Ig-like_dom_sf"/>
</dbReference>
<feature type="region of interest" description="Disordered" evidence="5">
    <location>
        <begin position="1238"/>
        <end position="1258"/>
    </location>
</feature>
<dbReference type="Gene3D" id="2.60.120.290">
    <property type="entry name" value="Spermadhesin, CUB domain"/>
    <property type="match status" value="1"/>
</dbReference>
<dbReference type="CDD" id="cd00041">
    <property type="entry name" value="CUB"/>
    <property type="match status" value="1"/>
</dbReference>
<evidence type="ECO:0000256" key="6">
    <source>
        <dbReference type="SAM" id="Phobius"/>
    </source>
</evidence>
<dbReference type="PROSITE" id="PS01186">
    <property type="entry name" value="EGF_2"/>
    <property type="match status" value="2"/>
</dbReference>
<dbReference type="SUPFAM" id="SSF49854">
    <property type="entry name" value="Spermadhesin, CUB domain"/>
    <property type="match status" value="1"/>
</dbReference>
<protein>
    <submittedName>
        <fullName evidence="12">Uncharacterized protein</fullName>
    </submittedName>
</protein>
<feature type="transmembrane region" description="Helical" evidence="6">
    <location>
        <begin position="1152"/>
        <end position="1171"/>
    </location>
</feature>
<feature type="signal peptide" evidence="7">
    <location>
        <begin position="1"/>
        <end position="24"/>
    </location>
</feature>
<dbReference type="PROSITE" id="PS50227">
    <property type="entry name" value="G_PROTEIN_RECEP_F2_3"/>
    <property type="match status" value="1"/>
</dbReference>
<dbReference type="PROSITE" id="PS50835">
    <property type="entry name" value="IG_LIKE"/>
    <property type="match status" value="2"/>
</dbReference>
<dbReference type="InterPro" id="IPR046338">
    <property type="entry name" value="GAIN_dom_sf"/>
</dbReference>
<dbReference type="PROSITE" id="PS00022">
    <property type="entry name" value="EGF_1"/>
    <property type="match status" value="2"/>
</dbReference>
<dbReference type="InterPro" id="IPR051587">
    <property type="entry name" value="Adhesion_GPCR"/>
</dbReference>
<evidence type="ECO:0000256" key="2">
    <source>
        <dbReference type="ARBA" id="ARBA00023157"/>
    </source>
</evidence>
<keyword evidence="4" id="KW-0245">EGF-like domain</keyword>
<feature type="transmembrane region" description="Helical" evidence="6">
    <location>
        <begin position="1030"/>
        <end position="1050"/>
    </location>
</feature>
<evidence type="ECO:0000259" key="11">
    <source>
        <dbReference type="PROSITE" id="PS50835"/>
    </source>
</evidence>
<keyword evidence="2 4" id="KW-1015">Disulfide bond</keyword>
<dbReference type="EMBL" id="JARGDH010000003">
    <property type="protein sequence ID" value="KAL0272240.1"/>
    <property type="molecule type" value="Genomic_DNA"/>
</dbReference>
<feature type="disulfide bond" evidence="4">
    <location>
        <begin position="180"/>
        <end position="197"/>
    </location>
</feature>
<dbReference type="InterPro" id="IPR000859">
    <property type="entry name" value="CUB_dom"/>
</dbReference>
<keyword evidence="7" id="KW-0732">Signal</keyword>